<dbReference type="InterPro" id="IPR037593">
    <property type="entry name" value="MIOS/Sea4"/>
</dbReference>
<dbReference type="PANTHER" id="PTHR16453">
    <property type="entry name" value="WD40 DOMAIN-CONTAINING PROTEIN MIO FAMILY MEMBER"/>
    <property type="match status" value="1"/>
</dbReference>
<accession>A0A7E4V0E2</accession>
<dbReference type="CDD" id="cd16691">
    <property type="entry name" value="mRING-H2-C3H3C2_Mio"/>
    <property type="match status" value="1"/>
</dbReference>
<dbReference type="GO" id="GO:0005737">
    <property type="term" value="C:cytoplasm"/>
    <property type="evidence" value="ECO:0007669"/>
    <property type="project" value="TreeGrafter"/>
</dbReference>
<dbReference type="Pfam" id="PF17034">
    <property type="entry name" value="zinc_ribbon_16"/>
    <property type="match status" value="1"/>
</dbReference>
<dbReference type="SUPFAM" id="SSF82171">
    <property type="entry name" value="DPP6 N-terminal domain-like"/>
    <property type="match status" value="1"/>
</dbReference>
<dbReference type="InterPro" id="IPR031488">
    <property type="entry name" value="Zn_ribbon_mio"/>
</dbReference>
<name>A0A7E4V0E2_PANRE</name>
<sequence>MANQDNIIVTEIRWLHHTPRRFFTIDQAFLKVFELHRNYKFGNDSLSSERSLLNSNPFANEPKVPFDYCHGLEFGPVDTPRGIAESYLQEDMLAIAFRDRVDFLKTNADPRLVEPQSLLLRKPPLCVDWSAADRNRFLIISERGGQQRENEFTIFDLERGPVMGYDACPRVLYWPVREKLTAGCFFTEDRDLVALISRENIRIVDVRGRERHAAAVVEKTDGRPFIGLQVEAHVGYRFLTYRCNPMETDNDINIYDRRYLKRPIYTMSNYNHTKARIRRCIWNPHRRFSISCLTVDSNKIHDFTISENAYDYGDVFKETHLPEADINNAISESCSWYPYSHTPLSFPGIHNIRTFEWHPKYDSELAMVTNTPQEDNSHIQFFTVNPHATAFCGNNNEFVYAYKQFAAVTESVVSQPISSHRVKLLDFKRPSERAVQIPKEEIATFTPSMSSFGFDYYVPRRKFHNVKTCRVSHCLDCMKMILNTRVDETERRLVEDEYYKKYWDSIQGHAQKKLEKAVSPFETVLESDDISNIIRRRIEQGYGYGNARDPYKTMIQGCQNVAKVDPALTNKQLDFVWKWIDRMNQINTKYDDFKNLGRNYPGIRHLVLSVVSESSQIEEADCDWGSSRVFTNDLRQQMLTMTMWPEFRDTDGVKKICDEVFKERTLAAYIRASFLALAACQGALARVYIRRMADKLKRIPHDKRTITHILALRLHEVIENFNGANLDKNKYDDLVAEFEVVPTLLACVKFIARRLNYRRIMSEIALITDVKPEDRFMFALINMDDKLLRITFVNIYKEFIAAEPLKALALVGLYDKTEVHHVIMKYYGYTSDLQTCTILYILGKMFSSIPELRNPANVGIRLDILLQKLIASVKDHHHKRGLNCVFEYLEMLDSWDMQVEKTFLYQLLFTDITPAKGKIVRPQAVIACNSCGRACYTTTQEKIQSWKAVRGRDMPDNFPNRGRISTCGACRKPLPKCVICRHHYGSVVESTPLFGEADSALDYSFVYCIVSFFYIKKLWLLDMKVSLQRCQHGGHCNHVTDWFKDHDMCPASGCTCRCNKRDGGLVDEFVAAAAAKVPAKPKFKKSKPQKSIFVP</sequence>
<protein>
    <submittedName>
        <fullName evidence="3">Zinc_ribbon_16 domain-containing protein</fullName>
    </submittedName>
</protein>
<evidence type="ECO:0000313" key="3">
    <source>
        <dbReference type="WBParaSite" id="Pan_g14695.t2"/>
    </source>
</evidence>
<evidence type="ECO:0000313" key="2">
    <source>
        <dbReference type="Proteomes" id="UP000492821"/>
    </source>
</evidence>
<dbReference type="PANTHER" id="PTHR16453:SF9">
    <property type="entry name" value="GATOR COMPLEX PROTEIN MIOS"/>
    <property type="match status" value="1"/>
</dbReference>
<dbReference type="AlphaFoldDB" id="A0A7E4V0E2"/>
<feature type="domain" description="GATOR2 complex protein MIO zinc-ribbon like" evidence="1">
    <location>
        <begin position="928"/>
        <end position="1060"/>
    </location>
</feature>
<evidence type="ECO:0000259" key="1">
    <source>
        <dbReference type="Pfam" id="PF17034"/>
    </source>
</evidence>
<dbReference type="WBParaSite" id="Pan_g14695.t2">
    <property type="protein sequence ID" value="Pan_g14695.t2"/>
    <property type="gene ID" value="Pan_g14695"/>
</dbReference>
<keyword evidence="2" id="KW-1185">Reference proteome</keyword>
<reference evidence="2" key="1">
    <citation type="journal article" date="2013" name="Genetics">
        <title>The draft genome and transcriptome of Panagrellus redivivus are shaped by the harsh demands of a free-living lifestyle.</title>
        <authorList>
            <person name="Srinivasan J."/>
            <person name="Dillman A.R."/>
            <person name="Macchietto M.G."/>
            <person name="Heikkinen L."/>
            <person name="Lakso M."/>
            <person name="Fracchia K.M."/>
            <person name="Antoshechkin I."/>
            <person name="Mortazavi A."/>
            <person name="Wong G."/>
            <person name="Sternberg P.W."/>
        </authorList>
    </citation>
    <scope>NUCLEOTIDE SEQUENCE [LARGE SCALE GENOMIC DNA]</scope>
    <source>
        <strain evidence="2">MT8872</strain>
    </source>
</reference>
<organism evidence="2 3">
    <name type="scientific">Panagrellus redivivus</name>
    <name type="common">Microworm</name>
    <dbReference type="NCBI Taxonomy" id="6233"/>
    <lineage>
        <taxon>Eukaryota</taxon>
        <taxon>Metazoa</taxon>
        <taxon>Ecdysozoa</taxon>
        <taxon>Nematoda</taxon>
        <taxon>Chromadorea</taxon>
        <taxon>Rhabditida</taxon>
        <taxon>Tylenchina</taxon>
        <taxon>Panagrolaimomorpha</taxon>
        <taxon>Panagrolaimoidea</taxon>
        <taxon>Panagrolaimidae</taxon>
        <taxon>Panagrellus</taxon>
    </lineage>
</organism>
<dbReference type="Proteomes" id="UP000492821">
    <property type="component" value="Unassembled WGS sequence"/>
</dbReference>
<proteinExistence type="predicted"/>
<reference evidence="3" key="2">
    <citation type="submission" date="2020-10" db="UniProtKB">
        <authorList>
            <consortium name="WormBaseParasite"/>
        </authorList>
    </citation>
    <scope>IDENTIFICATION</scope>
</reference>
<dbReference type="GO" id="GO:1904263">
    <property type="term" value="P:positive regulation of TORC1 signaling"/>
    <property type="evidence" value="ECO:0007669"/>
    <property type="project" value="TreeGrafter"/>
</dbReference>
<dbReference type="GO" id="GO:0034198">
    <property type="term" value="P:cellular response to amino acid starvation"/>
    <property type="evidence" value="ECO:0007669"/>
    <property type="project" value="TreeGrafter"/>
</dbReference>